<evidence type="ECO:0000313" key="24">
    <source>
        <dbReference type="EnsemblMetazoa" id="SMAR012585-PA"/>
    </source>
</evidence>
<comment type="catalytic activity">
    <reaction evidence="17">
        <text>a 5'-end (N(7)-methyl 5'-triphosphoguanosine)-ribonucleoside in snRNA + S-adenosyl-L-methionine = a 5'-end (N(2),N(7)-dimethyl 5'-triphosphoguanosine)-ribonucleoside in snRNA + S-adenosyl-L-homocysteine + H(+)</text>
        <dbReference type="Rhea" id="RHEA:78471"/>
        <dbReference type="Rhea" id="RHEA-COMP:19085"/>
        <dbReference type="Rhea" id="RHEA-COMP:19087"/>
        <dbReference type="ChEBI" id="CHEBI:15378"/>
        <dbReference type="ChEBI" id="CHEBI:57856"/>
        <dbReference type="ChEBI" id="CHEBI:59789"/>
        <dbReference type="ChEBI" id="CHEBI:156461"/>
        <dbReference type="ChEBI" id="CHEBI:172880"/>
    </reaction>
    <physiologicalReaction direction="left-to-right" evidence="17">
        <dbReference type="Rhea" id="RHEA:78472"/>
    </physiologicalReaction>
</comment>
<comment type="subcellular location">
    <subcellularLocation>
        <location evidence="2">Cytoplasm</location>
    </subcellularLocation>
    <subcellularLocation>
        <location evidence="1">Nucleus</location>
        <location evidence="1">Cajal body</location>
    </subcellularLocation>
    <subcellularLocation>
        <location evidence="3">Nucleus</location>
        <location evidence="3">Nucleolus</location>
    </subcellularLocation>
</comment>
<dbReference type="SUPFAM" id="SSF53335">
    <property type="entry name" value="S-adenosyl-L-methionine-dependent methyltransferases"/>
    <property type="match status" value="1"/>
</dbReference>
<evidence type="ECO:0000256" key="11">
    <source>
        <dbReference type="ARBA" id="ARBA00023163"/>
    </source>
</evidence>
<keyword evidence="8" id="KW-0808">Transferase</keyword>
<keyword evidence="7" id="KW-0489">Methyltransferase</keyword>
<dbReference type="HOGENOM" id="CLU_364983_0_0_1"/>
<dbReference type="PANTHER" id="PTHR14741:SF32">
    <property type="entry name" value="TRIMETHYLGUANOSINE SYNTHASE"/>
    <property type="match status" value="1"/>
</dbReference>
<evidence type="ECO:0000256" key="22">
    <source>
        <dbReference type="ARBA" id="ARBA00081504"/>
    </source>
</evidence>
<evidence type="ECO:0000256" key="1">
    <source>
        <dbReference type="ARBA" id="ARBA00004408"/>
    </source>
</evidence>
<evidence type="ECO:0000256" key="6">
    <source>
        <dbReference type="ARBA" id="ARBA00022553"/>
    </source>
</evidence>
<dbReference type="PANTHER" id="PTHR14741">
    <property type="entry name" value="S-ADENOSYLMETHIONINE-DEPENDENT METHYLTRANSFERASE RELATED"/>
    <property type="match status" value="1"/>
</dbReference>
<feature type="region of interest" description="Disordered" evidence="23">
    <location>
        <begin position="406"/>
        <end position="460"/>
    </location>
</feature>
<dbReference type="AlphaFoldDB" id="T1JFH1"/>
<keyword evidence="6" id="KW-0597">Phosphoprotein</keyword>
<evidence type="ECO:0000256" key="18">
    <source>
        <dbReference type="ARBA" id="ARBA00049790"/>
    </source>
</evidence>
<keyword evidence="11" id="KW-0804">Transcription</keyword>
<dbReference type="Proteomes" id="UP000014500">
    <property type="component" value="Unassembled WGS sequence"/>
</dbReference>
<dbReference type="EMBL" id="JH432162">
    <property type="status" value="NOT_ANNOTATED_CDS"/>
    <property type="molecule type" value="Genomic_DNA"/>
</dbReference>
<evidence type="ECO:0000256" key="16">
    <source>
        <dbReference type="ARBA" id="ARBA00048763"/>
    </source>
</evidence>
<proteinExistence type="inferred from homology"/>
<name>T1JFH1_STRMM</name>
<protein>
    <recommendedName>
        <fullName evidence="4">Trimethylguanosine synthase</fullName>
    </recommendedName>
    <alternativeName>
        <fullName evidence="18">Cap-specific guanine-N(2) methyltransferase</fullName>
    </alternativeName>
    <alternativeName>
        <fullName evidence="21">Nuclear receptor coactivator 6-interacting protein</fullName>
    </alternativeName>
    <alternativeName>
        <fullName evidence="22">PRIP-interacting protein with methyltransferase motif</fullName>
    </alternativeName>
</protein>
<comment type="similarity">
    <text evidence="13">Belongs to the methyltransferase superfamily. Trimethylguanosine synthase family.</text>
</comment>
<comment type="subunit">
    <text evidence="20">May form homooligomers. Interacts with CREBBP/CBP, EED/WAIT1, EP300/P300, NCOA6/PRIP, PPARBP/PBP and SMN.</text>
</comment>
<evidence type="ECO:0000256" key="9">
    <source>
        <dbReference type="ARBA" id="ARBA00022691"/>
    </source>
</evidence>
<keyword evidence="10" id="KW-0805">Transcription regulation</keyword>
<evidence type="ECO:0000256" key="8">
    <source>
        <dbReference type="ARBA" id="ARBA00022679"/>
    </source>
</evidence>
<dbReference type="STRING" id="126957.T1JFH1"/>
<accession>T1JFH1</accession>
<reference evidence="24" key="2">
    <citation type="submission" date="2015-02" db="UniProtKB">
        <authorList>
            <consortium name="EnsemblMetazoa"/>
        </authorList>
    </citation>
    <scope>IDENTIFICATION</scope>
</reference>
<organism evidence="24 25">
    <name type="scientific">Strigamia maritima</name>
    <name type="common">European centipede</name>
    <name type="synonym">Geophilus maritimus</name>
    <dbReference type="NCBI Taxonomy" id="126957"/>
    <lineage>
        <taxon>Eukaryota</taxon>
        <taxon>Metazoa</taxon>
        <taxon>Ecdysozoa</taxon>
        <taxon>Arthropoda</taxon>
        <taxon>Myriapoda</taxon>
        <taxon>Chilopoda</taxon>
        <taxon>Pleurostigmophora</taxon>
        <taxon>Geophilomorpha</taxon>
        <taxon>Linotaeniidae</taxon>
        <taxon>Strigamia</taxon>
    </lineage>
</organism>
<comment type="function">
    <text evidence="19">Catalyzes the 2 serial methylation steps for the conversion of the 7-monomethylguanosine (m(7)G) caps of snRNAs and snoRNAs to a 2,2,7-trimethylguanosine (m(2,2,7)G) cap structure. The enzyme is specific for guanine, and N7 methylation must precede N2 methylation. Hypermethylation of the m7G cap of U snRNAs leads to their concentration in nuclear foci, their colocalization with coilin and the formation of canonical Cajal bodies (CBs). Plays a role in transcriptional regulation.</text>
</comment>
<dbReference type="InterPro" id="IPR019012">
    <property type="entry name" value="RNA_cap_Gua-N2-MeTrfase"/>
</dbReference>
<dbReference type="InterPro" id="IPR029063">
    <property type="entry name" value="SAM-dependent_MTases_sf"/>
</dbReference>
<comment type="catalytic activity">
    <reaction evidence="15">
        <text>a 5'-end (N(7)-methyl 5'-triphosphoguanosine)-ribonucleoside in snoRNA + S-adenosyl-L-methionine = a 5'-end (N(2),N(7)-dimethyl 5'-triphosphoguanosine)-ribonucleoside in snoRNA + S-adenosyl-L-homocysteine + H(+)</text>
        <dbReference type="Rhea" id="RHEA:78475"/>
        <dbReference type="Rhea" id="RHEA-COMP:19086"/>
        <dbReference type="Rhea" id="RHEA-COMP:19088"/>
        <dbReference type="ChEBI" id="CHEBI:15378"/>
        <dbReference type="ChEBI" id="CHEBI:57856"/>
        <dbReference type="ChEBI" id="CHEBI:59789"/>
        <dbReference type="ChEBI" id="CHEBI:156461"/>
        <dbReference type="ChEBI" id="CHEBI:172880"/>
    </reaction>
    <physiologicalReaction direction="left-to-right" evidence="15">
        <dbReference type="Rhea" id="RHEA:78476"/>
    </physiologicalReaction>
</comment>
<dbReference type="EnsemblMetazoa" id="SMAR012585-RA">
    <property type="protein sequence ID" value="SMAR012585-PA"/>
    <property type="gene ID" value="SMAR012585"/>
</dbReference>
<dbReference type="Gene3D" id="3.40.50.150">
    <property type="entry name" value="Vaccinia Virus protein VP39"/>
    <property type="match status" value="1"/>
</dbReference>
<evidence type="ECO:0000256" key="4">
    <source>
        <dbReference type="ARBA" id="ARBA00018517"/>
    </source>
</evidence>
<comment type="catalytic activity">
    <reaction evidence="16">
        <text>a 5'-end (N(2),N(7)-dimethyl 5'-triphosphoguanosine)-ribonucleoside in snRNA + S-adenosyl-L-methionine = a 5'-end (N(2),N(2),N(7)-trimethyl 5'-triphosphoguanosine)-ribonucleoside in snRNA + S-adenosyl-L-homocysteine + H(+)</text>
        <dbReference type="Rhea" id="RHEA:78479"/>
        <dbReference type="Rhea" id="RHEA-COMP:19087"/>
        <dbReference type="Rhea" id="RHEA-COMP:19089"/>
        <dbReference type="ChEBI" id="CHEBI:15378"/>
        <dbReference type="ChEBI" id="CHEBI:57856"/>
        <dbReference type="ChEBI" id="CHEBI:59789"/>
        <dbReference type="ChEBI" id="CHEBI:167623"/>
        <dbReference type="ChEBI" id="CHEBI:172880"/>
    </reaction>
    <physiologicalReaction direction="left-to-right" evidence="16">
        <dbReference type="Rhea" id="RHEA:78480"/>
    </physiologicalReaction>
</comment>
<feature type="compositionally biased region" description="Basic and acidic residues" evidence="23">
    <location>
        <begin position="406"/>
        <end position="420"/>
    </location>
</feature>
<keyword evidence="9" id="KW-0949">S-adenosyl-L-methionine</keyword>
<dbReference type="GO" id="GO:0015030">
    <property type="term" value="C:Cajal body"/>
    <property type="evidence" value="ECO:0007669"/>
    <property type="project" value="UniProtKB-SubCell"/>
</dbReference>
<feature type="compositionally biased region" description="Low complexity" evidence="23">
    <location>
        <begin position="422"/>
        <end position="435"/>
    </location>
</feature>
<evidence type="ECO:0000256" key="10">
    <source>
        <dbReference type="ARBA" id="ARBA00023015"/>
    </source>
</evidence>
<reference evidence="25" key="1">
    <citation type="submission" date="2011-05" db="EMBL/GenBank/DDBJ databases">
        <authorList>
            <person name="Richards S.R."/>
            <person name="Qu J."/>
            <person name="Jiang H."/>
            <person name="Jhangiani S.N."/>
            <person name="Agravi P."/>
            <person name="Goodspeed R."/>
            <person name="Gross S."/>
            <person name="Mandapat C."/>
            <person name="Jackson L."/>
            <person name="Mathew T."/>
            <person name="Pu L."/>
            <person name="Thornton R."/>
            <person name="Saada N."/>
            <person name="Wilczek-Boney K.B."/>
            <person name="Lee S."/>
            <person name="Kovar C."/>
            <person name="Wu Y."/>
            <person name="Scherer S.E."/>
            <person name="Worley K.C."/>
            <person name="Muzny D.M."/>
            <person name="Gibbs R."/>
        </authorList>
    </citation>
    <scope>NUCLEOTIDE SEQUENCE</scope>
    <source>
        <strain evidence="25">Brora</strain>
    </source>
</reference>
<evidence type="ECO:0000256" key="23">
    <source>
        <dbReference type="SAM" id="MobiDB-lite"/>
    </source>
</evidence>
<evidence type="ECO:0000256" key="15">
    <source>
        <dbReference type="ARBA" id="ARBA00048740"/>
    </source>
</evidence>
<keyword evidence="5" id="KW-0963">Cytoplasm</keyword>
<sequence length="765" mass="88278">MGASAWWSILAVVDLIPENLNENEIEEEIIRCFCSRVCLRDYDLQNLSLKRLALSDDEESESESETGVLEDPESCLMRSMGLPIAFGSPEKKKSVGNDGRRRDRRNYHAKEEFNEVENDYLEPDWLEYWSQNGYALVYKSWIENYGGKDGILEDKSELSENYGGKDGNFVEKSELSENYGGKNENFVEKSELSEDYVDKDGNLEDKSELSENNVEKDGNFVEKSELSENYGEKDGNLEELSENYSKKMKFWRKKANQAKITSKKMEIFDLSENLVEKCENEVKNDETSVENDENNDVIEEKCEKNDLIDEKYGNNDQNGSEKTADSCRCVVIEEYYEKRELSEDEDKNTGFSEIGDNCDDLCENDDINEKTDDSWHYLWQGHYEREYQFYYEWFITWKRETAANNDVKTENEKNNTKEDSNEMSNEMSTENSSDNGAAPQHHDDVNRGSQNGGGDEPPEERISVLKRKCEEDSVDLDDGSQELKSLGFSIRIGDRFKRKVRKLEEPKEKFLNLSKKPIHIRFNDTSDEEIEDKSENYVENVVKDENLTIKCRKKTKKRNKKRFRPEIPSEIASNPDLIKYWQQRYRIFSKFDDGIEMDEESWFSTTPEKIAAHIAHRCACDVIVDAFCGVGGNTIQFALTCKRVIAVDIDPSKIRKAYNNAKVYGVADRIEFVVGDYLQLAPFLKADVVFLSPPWGGPGYSQVEIFKISKQITTEIAFFVPRNTDLDQLAMLSGEGGRVEIEQNILNTKLKTITAYYGRLIRDSN</sequence>
<evidence type="ECO:0000256" key="21">
    <source>
        <dbReference type="ARBA" id="ARBA00079339"/>
    </source>
</evidence>
<dbReference type="GO" id="GO:0005737">
    <property type="term" value="C:cytoplasm"/>
    <property type="evidence" value="ECO:0007669"/>
    <property type="project" value="UniProtKB-SubCell"/>
</dbReference>
<dbReference type="FunFam" id="3.40.50.150:FF:000066">
    <property type="entry name" value="Trimethylguanosine synthase 1"/>
    <property type="match status" value="1"/>
</dbReference>
<evidence type="ECO:0000313" key="25">
    <source>
        <dbReference type="Proteomes" id="UP000014500"/>
    </source>
</evidence>
<evidence type="ECO:0000256" key="3">
    <source>
        <dbReference type="ARBA" id="ARBA00004604"/>
    </source>
</evidence>
<comment type="catalytic activity">
    <reaction evidence="14">
        <text>a 5'-end (N(2),N(7)-dimethyl 5'-triphosphoguanosine)-ribonucleoside in snoRNA + S-adenosyl-L-methionine = a 5'-end (N(2),N(2),N(7)-trimethyl 5'-triphosphoguanosine)-ribonucleoside in snoRNA + S-adenosyl-L-homocysteine + H(+)</text>
        <dbReference type="Rhea" id="RHEA:78507"/>
        <dbReference type="Rhea" id="RHEA-COMP:19088"/>
        <dbReference type="Rhea" id="RHEA-COMP:19090"/>
        <dbReference type="ChEBI" id="CHEBI:15378"/>
        <dbReference type="ChEBI" id="CHEBI:57856"/>
        <dbReference type="ChEBI" id="CHEBI:59789"/>
        <dbReference type="ChEBI" id="CHEBI:167623"/>
        <dbReference type="ChEBI" id="CHEBI:172880"/>
    </reaction>
    <physiologicalReaction direction="left-to-right" evidence="14">
        <dbReference type="Rhea" id="RHEA:78508"/>
    </physiologicalReaction>
</comment>
<evidence type="ECO:0000256" key="2">
    <source>
        <dbReference type="ARBA" id="ARBA00004496"/>
    </source>
</evidence>
<dbReference type="GO" id="GO:0071164">
    <property type="term" value="F:RNA cap trimethylguanosine synthase activity"/>
    <property type="evidence" value="ECO:0007669"/>
    <property type="project" value="TreeGrafter"/>
</dbReference>
<evidence type="ECO:0000256" key="20">
    <source>
        <dbReference type="ARBA" id="ARBA00064494"/>
    </source>
</evidence>
<evidence type="ECO:0000256" key="12">
    <source>
        <dbReference type="ARBA" id="ARBA00023242"/>
    </source>
</evidence>
<evidence type="ECO:0000256" key="14">
    <source>
        <dbReference type="ARBA" id="ARBA00047418"/>
    </source>
</evidence>
<keyword evidence="25" id="KW-1185">Reference proteome</keyword>
<keyword evidence="12" id="KW-0539">Nucleus</keyword>
<dbReference type="CDD" id="cd02440">
    <property type="entry name" value="AdoMet_MTases"/>
    <property type="match status" value="1"/>
</dbReference>
<dbReference type="Pfam" id="PF09445">
    <property type="entry name" value="Methyltransf_15"/>
    <property type="match status" value="1"/>
</dbReference>
<evidence type="ECO:0000256" key="19">
    <source>
        <dbReference type="ARBA" id="ARBA00057179"/>
    </source>
</evidence>
<dbReference type="eggNOG" id="KOG2730">
    <property type="taxonomic scope" value="Eukaryota"/>
</dbReference>
<dbReference type="GO" id="GO:0005730">
    <property type="term" value="C:nucleolus"/>
    <property type="evidence" value="ECO:0007669"/>
    <property type="project" value="UniProtKB-SubCell"/>
</dbReference>
<evidence type="ECO:0000256" key="17">
    <source>
        <dbReference type="ARBA" id="ARBA00049075"/>
    </source>
</evidence>
<evidence type="ECO:0000256" key="5">
    <source>
        <dbReference type="ARBA" id="ARBA00022490"/>
    </source>
</evidence>
<evidence type="ECO:0000256" key="13">
    <source>
        <dbReference type="ARBA" id="ARBA00025783"/>
    </source>
</evidence>
<evidence type="ECO:0000256" key="7">
    <source>
        <dbReference type="ARBA" id="ARBA00022603"/>
    </source>
</evidence>